<evidence type="ECO:0000313" key="2">
    <source>
        <dbReference type="Proteomes" id="UP000095576"/>
    </source>
</evidence>
<accession>A0A174K8W4</accession>
<reference evidence="1 2" key="1">
    <citation type="submission" date="2015-09" db="EMBL/GenBank/DDBJ databases">
        <authorList>
            <consortium name="Pathogen Informatics"/>
        </authorList>
    </citation>
    <scope>NUCLEOTIDE SEQUENCE [LARGE SCALE GENOMIC DNA]</scope>
    <source>
        <strain evidence="1 2">2789STDY5834899</strain>
    </source>
</reference>
<dbReference type="EMBL" id="CZAP01000002">
    <property type="protein sequence ID" value="CUP05965.1"/>
    <property type="molecule type" value="Genomic_DNA"/>
</dbReference>
<name>A0A174K8W4_BACT4</name>
<organism evidence="1 2">
    <name type="scientific">Bacteroides thetaiotaomicron</name>
    <dbReference type="NCBI Taxonomy" id="818"/>
    <lineage>
        <taxon>Bacteria</taxon>
        <taxon>Pseudomonadati</taxon>
        <taxon>Bacteroidota</taxon>
        <taxon>Bacteroidia</taxon>
        <taxon>Bacteroidales</taxon>
        <taxon>Bacteroidaceae</taxon>
        <taxon>Bacteroides</taxon>
    </lineage>
</organism>
<gene>
    <name evidence="1" type="ORF">ERS852511_01020</name>
</gene>
<dbReference type="AlphaFoldDB" id="A0A174K8W4"/>
<evidence type="ECO:0000313" key="1">
    <source>
        <dbReference type="EMBL" id="CUP05965.1"/>
    </source>
</evidence>
<dbReference type="Proteomes" id="UP000095576">
    <property type="component" value="Unassembled WGS sequence"/>
</dbReference>
<sequence length="56" mass="5968">MQRNVLPQHKIACFFVSMPNGLTTIQLYAKLSVHINQASVSYGASVGFLGGNASSL</sequence>
<protein>
    <submittedName>
        <fullName evidence="1">Uncharacterized protein</fullName>
    </submittedName>
</protein>
<proteinExistence type="predicted"/>